<dbReference type="InterPro" id="IPR027434">
    <property type="entry name" value="Homing_endonucl"/>
</dbReference>
<dbReference type="PANTHER" id="PTHR36181:SF4">
    <property type="entry name" value="LAGLIDADG ENDONUCLEASE"/>
    <property type="match status" value="1"/>
</dbReference>
<organism evidence="2">
    <name type="scientific">Fusarium culmorum CS7071</name>
    <dbReference type="NCBI Taxonomy" id="1318462"/>
    <lineage>
        <taxon>Eukaryota</taxon>
        <taxon>Fungi</taxon>
        <taxon>Dikarya</taxon>
        <taxon>Ascomycota</taxon>
        <taxon>Pezizomycotina</taxon>
        <taxon>Sordariomycetes</taxon>
        <taxon>Hypocreomycetidae</taxon>
        <taxon>Hypocreales</taxon>
        <taxon>Nectriaceae</taxon>
        <taxon>Fusarium</taxon>
    </lineage>
</organism>
<evidence type="ECO:0000259" key="1">
    <source>
        <dbReference type="Pfam" id="PF00961"/>
    </source>
</evidence>
<dbReference type="PANTHER" id="PTHR36181">
    <property type="entry name" value="INTRON-ENCODED ENDONUCLEASE AI3-RELATED"/>
    <property type="match status" value="1"/>
</dbReference>
<dbReference type="Pfam" id="PF00961">
    <property type="entry name" value="LAGLIDADG_1"/>
    <property type="match status" value="2"/>
</dbReference>
<dbReference type="Gene3D" id="3.10.28.10">
    <property type="entry name" value="Homing endonucleases"/>
    <property type="match status" value="2"/>
</dbReference>
<keyword evidence="2" id="KW-0540">Nuclease</keyword>
<comment type="caution">
    <text evidence="2">The sequence shown here is derived from an EMBL/GenBank/DDBJ whole genome shotgun (WGS) entry which is preliminary data.</text>
</comment>
<dbReference type="GO" id="GO:0004519">
    <property type="term" value="F:endonuclease activity"/>
    <property type="evidence" value="ECO:0007669"/>
    <property type="project" value="UniProtKB-KW"/>
</dbReference>
<feature type="domain" description="Homing endonuclease LAGLIDADG" evidence="1">
    <location>
        <begin position="304"/>
        <end position="406"/>
    </location>
</feature>
<dbReference type="AlphaFoldDB" id="A0A060QRG2"/>
<accession>A0A060QRG2</accession>
<keyword evidence="2" id="KW-0378">Hydrolase</keyword>
<proteinExistence type="predicted"/>
<name>A0A060QRG2_FUSCU</name>
<dbReference type="InterPro" id="IPR051289">
    <property type="entry name" value="LAGLIDADG_Endonuclease"/>
</dbReference>
<dbReference type="EMBL" id="CBMH010002265">
    <property type="protein sequence ID" value="CDL73514.1"/>
    <property type="molecule type" value="Genomic_DNA"/>
</dbReference>
<sequence>MPAFGIISTTISTNSNKPIFGYIGMVNWPTLINNYVKPLYMLGTSNILNTRNNKYFSENFKDITMSNQQVNKFILFIKEITLFIYFIFYNLRDYTRGIFQSERLRYSPIFYKSTRRSFNNAVPVNKVFKRNYSIDNRLHKLDPNWVTGFVDAEGCFSTIIEVSEDLKRKVRVSFEINLHEKDEQILVSIKSFFGVGQVYNRSDKKISIYRVTNVNYIKDNIIPHFIEYPLMSKKALDFLLWSKVIEIILNKEHLSEEGFLKVLSYYAYINTGVSKKVQKYYPNIIPADKPDTFLPETLHPQWVSGFVAGDGGFSIYIRSAKDYVISEKVSCRFHIAQHIRDLELMKLFIKFFDCGSVGVRSNKATPRCDFYVQDFFLIVEKILPHFDTYPLLNLKQQDYLCFKECVSIIKSKTHLTREGLNKIKSLNLEMNSNRLK</sequence>
<evidence type="ECO:0000313" key="2">
    <source>
        <dbReference type="EMBL" id="CDL73514.1"/>
    </source>
</evidence>
<reference evidence="2" key="1">
    <citation type="submission" date="2013-05" db="EMBL/GenBank/DDBJ databases">
        <title>Draft genome sequences of six wheat associated Fusarium spp. isolates.</title>
        <authorList>
            <person name="Moolhuijzen P.M."/>
            <person name="Manners J.M."/>
            <person name="Wilcox S."/>
            <person name="Bellgard M.I."/>
            <person name="Gardiner D.M."/>
        </authorList>
    </citation>
    <scope>NUCLEOTIDE SEQUENCE</scope>
    <source>
        <strain evidence="2">CS7071</strain>
    </source>
</reference>
<dbReference type="GO" id="GO:0005739">
    <property type="term" value="C:mitochondrion"/>
    <property type="evidence" value="ECO:0007669"/>
    <property type="project" value="UniProtKB-ARBA"/>
</dbReference>
<feature type="domain" description="Homing endonuclease LAGLIDADG" evidence="1">
    <location>
        <begin position="147"/>
        <end position="244"/>
    </location>
</feature>
<gene>
    <name evidence="2" type="ORF">BN852_0127060</name>
</gene>
<dbReference type="SUPFAM" id="SSF55608">
    <property type="entry name" value="Homing endonucleases"/>
    <property type="match status" value="2"/>
</dbReference>
<protein>
    <submittedName>
        <fullName evidence="2">LAGLIDADG endonuclease n1 TaxGibberella zeae PH-1 RepIDA5J063_GIBZE</fullName>
    </submittedName>
</protein>
<keyword evidence="2" id="KW-0255">Endonuclease</keyword>
<dbReference type="InterPro" id="IPR004860">
    <property type="entry name" value="LAGLIDADG_dom"/>
</dbReference>